<dbReference type="GO" id="GO:0034605">
    <property type="term" value="P:cellular response to heat"/>
    <property type="evidence" value="ECO:0007669"/>
    <property type="project" value="TreeGrafter"/>
</dbReference>
<dbReference type="SMART" id="SM01086">
    <property type="entry name" value="ClpB_D2-small"/>
    <property type="match status" value="1"/>
</dbReference>
<dbReference type="InterPro" id="IPR050130">
    <property type="entry name" value="ClpA_ClpB"/>
</dbReference>
<dbReference type="PANTHER" id="PTHR11638:SF18">
    <property type="entry name" value="HEAT SHOCK PROTEIN 104"/>
    <property type="match status" value="1"/>
</dbReference>
<feature type="compositionally biased region" description="Basic and acidic residues" evidence="4">
    <location>
        <begin position="1"/>
        <end position="10"/>
    </location>
</feature>
<dbReference type="Pfam" id="PF07724">
    <property type="entry name" value="AAA_2"/>
    <property type="match status" value="1"/>
</dbReference>
<evidence type="ECO:0000259" key="6">
    <source>
        <dbReference type="SMART" id="SM01086"/>
    </source>
</evidence>
<feature type="domain" description="AAA+ ATPase" evidence="5">
    <location>
        <begin position="68"/>
        <end position="223"/>
    </location>
</feature>
<dbReference type="EMBL" id="SMFZ01000001">
    <property type="protein sequence ID" value="TCK24814.1"/>
    <property type="molecule type" value="Genomic_DNA"/>
</dbReference>
<gene>
    <name evidence="7" type="ORF">EV378_0607</name>
</gene>
<feature type="region of interest" description="Disordered" evidence="4">
    <location>
        <begin position="1"/>
        <end position="25"/>
    </location>
</feature>
<dbReference type="SMART" id="SM00382">
    <property type="entry name" value="AAA"/>
    <property type="match status" value="1"/>
</dbReference>
<dbReference type="GO" id="GO:0005737">
    <property type="term" value="C:cytoplasm"/>
    <property type="evidence" value="ECO:0007669"/>
    <property type="project" value="TreeGrafter"/>
</dbReference>
<keyword evidence="3" id="KW-0143">Chaperone</keyword>
<dbReference type="RefSeq" id="WP_165922120.1">
    <property type="nucleotide sequence ID" value="NZ_SMFZ01000001.1"/>
</dbReference>
<dbReference type="SUPFAM" id="SSF52540">
    <property type="entry name" value="P-loop containing nucleoside triphosphate hydrolases"/>
    <property type="match status" value="1"/>
</dbReference>
<reference evidence="7 8" key="1">
    <citation type="submission" date="2019-03" db="EMBL/GenBank/DDBJ databases">
        <title>Sequencing the genomes of 1000 actinobacteria strains.</title>
        <authorList>
            <person name="Klenk H.-P."/>
        </authorList>
    </citation>
    <scope>NUCLEOTIDE SEQUENCE [LARGE SCALE GENOMIC DNA]</scope>
    <source>
        <strain evidence="7 8">DSM 44969</strain>
    </source>
</reference>
<dbReference type="InterPro" id="IPR001270">
    <property type="entry name" value="ClpA/B"/>
</dbReference>
<keyword evidence="8" id="KW-1185">Reference proteome</keyword>
<organism evidence="7 8">
    <name type="scientific">Pseudonocardia endophytica</name>
    <dbReference type="NCBI Taxonomy" id="401976"/>
    <lineage>
        <taxon>Bacteria</taxon>
        <taxon>Bacillati</taxon>
        <taxon>Actinomycetota</taxon>
        <taxon>Actinomycetes</taxon>
        <taxon>Pseudonocardiales</taxon>
        <taxon>Pseudonocardiaceae</taxon>
        <taxon>Pseudonocardia</taxon>
    </lineage>
</organism>
<dbReference type="Gene3D" id="1.10.8.60">
    <property type="match status" value="1"/>
</dbReference>
<evidence type="ECO:0000313" key="7">
    <source>
        <dbReference type="EMBL" id="TCK24814.1"/>
    </source>
</evidence>
<feature type="domain" description="Clp ATPase C-terminal" evidence="6">
    <location>
        <begin position="266"/>
        <end position="358"/>
    </location>
</feature>
<evidence type="ECO:0000256" key="2">
    <source>
        <dbReference type="ARBA" id="ARBA00022840"/>
    </source>
</evidence>
<dbReference type="InterPro" id="IPR003959">
    <property type="entry name" value="ATPase_AAA_core"/>
</dbReference>
<proteinExistence type="predicted"/>
<evidence type="ECO:0000256" key="1">
    <source>
        <dbReference type="ARBA" id="ARBA00022741"/>
    </source>
</evidence>
<keyword evidence="1" id="KW-0547">Nucleotide-binding</keyword>
<protein>
    <submittedName>
        <fullName evidence="7">ClpA/ClpB-like protein</fullName>
    </submittedName>
</protein>
<evidence type="ECO:0000313" key="8">
    <source>
        <dbReference type="Proteomes" id="UP000295560"/>
    </source>
</evidence>
<evidence type="ECO:0000259" key="5">
    <source>
        <dbReference type="SMART" id="SM00382"/>
    </source>
</evidence>
<dbReference type="Gene3D" id="3.40.50.300">
    <property type="entry name" value="P-loop containing nucleotide triphosphate hydrolases"/>
    <property type="match status" value="1"/>
</dbReference>
<dbReference type="PRINTS" id="PR00300">
    <property type="entry name" value="CLPPROTEASEA"/>
</dbReference>
<dbReference type="Proteomes" id="UP000295560">
    <property type="component" value="Unassembled WGS sequence"/>
</dbReference>
<dbReference type="Pfam" id="PF10431">
    <property type="entry name" value="ClpB_D2-small"/>
    <property type="match status" value="1"/>
</dbReference>
<dbReference type="CDD" id="cd19499">
    <property type="entry name" value="RecA-like_ClpB_Hsp104-like"/>
    <property type="match status" value="1"/>
</dbReference>
<accession>A0A4R1HQE3</accession>
<evidence type="ECO:0000256" key="4">
    <source>
        <dbReference type="SAM" id="MobiDB-lite"/>
    </source>
</evidence>
<dbReference type="AlphaFoldDB" id="A0A4R1HQE3"/>
<sequence>MPFLSDRFHEQNGSAPAPPTTTNRTGTFDAAAAVRAVEDRVRGQPDAIEALHRALVVAQAGFGDRERPLASLLLVGPTGVGKTEVVRRLAATLRSGPDDLCRVDMGQLAQEHYAAAISGSPPGYAGSREESTVLDRSRIEGTPLTPGIVLFDEVEKAHSVVLRALLAALDRGVLQPANGGRPFSFRNTLVFLTSNLGSGTVARQRSAAWRRALDRTASVPGVRAAAGNAVRALARRDSGAVDRAVRDFFDPEFLNRLDEVVHFAEITADVAREIVELRLGDVAERLARRDVSLEVDPDVVDHLARTGLDPAHGARSLSRLVHREVVAPAAVALVHARGTSDAPPALRVRLDRNGHPAVTVAAARP</sequence>
<dbReference type="InterPro" id="IPR027417">
    <property type="entry name" value="P-loop_NTPase"/>
</dbReference>
<dbReference type="GO" id="GO:0005524">
    <property type="term" value="F:ATP binding"/>
    <property type="evidence" value="ECO:0007669"/>
    <property type="project" value="UniProtKB-KW"/>
</dbReference>
<dbReference type="PANTHER" id="PTHR11638">
    <property type="entry name" value="ATP-DEPENDENT CLP PROTEASE"/>
    <property type="match status" value="1"/>
</dbReference>
<dbReference type="InterPro" id="IPR003593">
    <property type="entry name" value="AAA+_ATPase"/>
</dbReference>
<dbReference type="GO" id="GO:0016887">
    <property type="term" value="F:ATP hydrolysis activity"/>
    <property type="evidence" value="ECO:0007669"/>
    <property type="project" value="InterPro"/>
</dbReference>
<dbReference type="InterPro" id="IPR019489">
    <property type="entry name" value="Clp_ATPase_C"/>
</dbReference>
<comment type="caution">
    <text evidence="7">The sequence shown here is derived from an EMBL/GenBank/DDBJ whole genome shotgun (WGS) entry which is preliminary data.</text>
</comment>
<evidence type="ECO:0000256" key="3">
    <source>
        <dbReference type="ARBA" id="ARBA00023186"/>
    </source>
</evidence>
<keyword evidence="2" id="KW-0067">ATP-binding</keyword>
<name>A0A4R1HQE3_PSEEN</name>